<organism evidence="2 3">
    <name type="scientific">Cyanobacterium stanieri (strain ATCC 29140 / PCC 7202)</name>
    <dbReference type="NCBI Taxonomy" id="292563"/>
    <lineage>
        <taxon>Bacteria</taxon>
        <taxon>Bacillati</taxon>
        <taxon>Cyanobacteriota</taxon>
        <taxon>Cyanophyceae</taxon>
        <taxon>Oscillatoriophycideae</taxon>
        <taxon>Chroococcales</taxon>
        <taxon>Geminocystaceae</taxon>
        <taxon>Cyanobacterium</taxon>
    </lineage>
</organism>
<dbReference type="STRING" id="292563.Cyast_2533"/>
<dbReference type="SUPFAM" id="SSF47162">
    <property type="entry name" value="Apolipoprotein"/>
    <property type="match status" value="1"/>
</dbReference>
<feature type="coiled-coil region" evidence="1">
    <location>
        <begin position="8"/>
        <end position="67"/>
    </location>
</feature>
<dbReference type="AlphaFoldDB" id="K9YNF6"/>
<keyword evidence="3" id="KW-1185">Reference proteome</keyword>
<protein>
    <recommendedName>
        <fullName evidence="4">Coiled coil domain-containing protein</fullName>
    </recommendedName>
</protein>
<evidence type="ECO:0000313" key="3">
    <source>
        <dbReference type="Proteomes" id="UP000010483"/>
    </source>
</evidence>
<evidence type="ECO:0008006" key="4">
    <source>
        <dbReference type="Google" id="ProtNLM"/>
    </source>
</evidence>
<name>K9YNF6_CYASC</name>
<dbReference type="EMBL" id="CP003940">
    <property type="protein sequence ID" value="AFZ48476.1"/>
    <property type="molecule type" value="Genomic_DNA"/>
</dbReference>
<dbReference type="HOGENOM" id="CLU_142668_4_0_3"/>
<evidence type="ECO:0000256" key="1">
    <source>
        <dbReference type="SAM" id="Coils"/>
    </source>
</evidence>
<keyword evidence="1" id="KW-0175">Coiled coil</keyword>
<dbReference type="KEGG" id="csn:Cyast_2533"/>
<dbReference type="Proteomes" id="UP000010483">
    <property type="component" value="Chromosome"/>
</dbReference>
<sequence length="95" mass="10814">MVDRETKQGQMEETLKEWGAKLDSLKAEADKAGEDAQADLQKRIDYLEEKKAEMQKNLDQLKESGDEAWESVVKGFQGAWEELGKSFEEAASKFK</sequence>
<gene>
    <name evidence="2" type="ordered locus">Cyast_2533</name>
</gene>
<evidence type="ECO:0000313" key="2">
    <source>
        <dbReference type="EMBL" id="AFZ48476.1"/>
    </source>
</evidence>
<dbReference type="BioCyc" id="CSTA292563:G1353-2536-MONOMER"/>
<proteinExistence type="predicted"/>
<reference evidence="3" key="1">
    <citation type="journal article" date="2013" name="Proc. Natl. Acad. Sci. U.S.A.">
        <title>Improving the coverage of the cyanobacterial phylum using diversity-driven genome sequencing.</title>
        <authorList>
            <person name="Shih P.M."/>
            <person name="Wu D."/>
            <person name="Latifi A."/>
            <person name="Axen S.D."/>
            <person name="Fewer D.P."/>
            <person name="Talla E."/>
            <person name="Calteau A."/>
            <person name="Cai F."/>
            <person name="Tandeau de Marsac N."/>
            <person name="Rippka R."/>
            <person name="Herdman M."/>
            <person name="Sivonen K."/>
            <person name="Coursin T."/>
            <person name="Laurent T."/>
            <person name="Goodwin L."/>
            <person name="Nolan M."/>
            <person name="Davenport K.W."/>
            <person name="Han C.S."/>
            <person name="Rubin E.M."/>
            <person name="Eisen J.A."/>
            <person name="Woyke T."/>
            <person name="Gugger M."/>
            <person name="Kerfeld C.A."/>
        </authorList>
    </citation>
    <scope>NUCLEOTIDE SEQUENCE [LARGE SCALE GENOMIC DNA]</scope>
    <source>
        <strain evidence="3">ATCC 29140 / PCC 7202</strain>
    </source>
</reference>
<accession>K9YNF6</accession>